<gene>
    <name evidence="2" type="ORF">K7X08_037996</name>
</gene>
<dbReference type="EMBL" id="JAJAGQ010000002">
    <property type="protein sequence ID" value="KAJ8571024.1"/>
    <property type="molecule type" value="Genomic_DNA"/>
</dbReference>
<comment type="caution">
    <text evidence="2">The sequence shown here is derived from an EMBL/GenBank/DDBJ whole genome shotgun (WGS) entry which is preliminary data.</text>
</comment>
<evidence type="ECO:0000313" key="3">
    <source>
        <dbReference type="Proteomes" id="UP001152561"/>
    </source>
</evidence>
<proteinExistence type="predicted"/>
<dbReference type="Proteomes" id="UP001152561">
    <property type="component" value="Unassembled WGS sequence"/>
</dbReference>
<name>A0A9Q1MXH2_9SOLA</name>
<evidence type="ECO:0000313" key="2">
    <source>
        <dbReference type="EMBL" id="KAJ8571024.1"/>
    </source>
</evidence>
<protein>
    <submittedName>
        <fullName evidence="2">Uncharacterized protein</fullName>
    </submittedName>
</protein>
<feature type="compositionally biased region" description="Gly residues" evidence="1">
    <location>
        <begin position="25"/>
        <end position="38"/>
    </location>
</feature>
<reference evidence="3" key="1">
    <citation type="journal article" date="2023" name="Proc. Natl. Acad. Sci. U.S.A.">
        <title>Genomic and structural basis for evolution of tropane alkaloid biosynthesis.</title>
        <authorList>
            <person name="Wanga Y.-J."/>
            <person name="Taina T."/>
            <person name="Yua J.-Y."/>
            <person name="Lia J."/>
            <person name="Xua B."/>
            <person name="Chenc J."/>
            <person name="D'Auriad J.C."/>
            <person name="Huanga J.-P."/>
            <person name="Huanga S.-X."/>
        </authorList>
    </citation>
    <scope>NUCLEOTIDE SEQUENCE [LARGE SCALE GENOMIC DNA]</scope>
    <source>
        <strain evidence="3">cv. KIB-2019</strain>
    </source>
</reference>
<organism evidence="2 3">
    <name type="scientific">Anisodus acutangulus</name>
    <dbReference type="NCBI Taxonomy" id="402998"/>
    <lineage>
        <taxon>Eukaryota</taxon>
        <taxon>Viridiplantae</taxon>
        <taxon>Streptophyta</taxon>
        <taxon>Embryophyta</taxon>
        <taxon>Tracheophyta</taxon>
        <taxon>Spermatophyta</taxon>
        <taxon>Magnoliopsida</taxon>
        <taxon>eudicotyledons</taxon>
        <taxon>Gunneridae</taxon>
        <taxon>Pentapetalae</taxon>
        <taxon>asterids</taxon>
        <taxon>lamiids</taxon>
        <taxon>Solanales</taxon>
        <taxon>Solanaceae</taxon>
        <taxon>Solanoideae</taxon>
        <taxon>Hyoscyameae</taxon>
        <taxon>Anisodus</taxon>
    </lineage>
</organism>
<evidence type="ECO:0000256" key="1">
    <source>
        <dbReference type="SAM" id="MobiDB-lite"/>
    </source>
</evidence>
<feature type="region of interest" description="Disordered" evidence="1">
    <location>
        <begin position="1"/>
        <end position="123"/>
    </location>
</feature>
<keyword evidence="3" id="KW-1185">Reference proteome</keyword>
<dbReference type="AlphaFoldDB" id="A0A9Q1MXH2"/>
<sequence>MHGNIEEQNKIDHKARTAIEIAMAQGGGEVGSTSGGQPTGAQTVAGKGRTTLAAQPVGPSARDGKGGNNDRESKVTPDEDGYMEVKRKGKPKGHINRNSKSRTQPTAAPPTLVQPAEQVTKGNGKMDEKLGVEAKHTTMANSFDIDFPVLPNRSTHVTKEYITITPLPGGRPCGVGHSGQPVTSAQRYPKAIAGNIGKAQ</sequence>
<feature type="compositionally biased region" description="Basic and acidic residues" evidence="1">
    <location>
        <begin position="62"/>
        <end position="77"/>
    </location>
</feature>
<accession>A0A9Q1MXH2</accession>
<feature type="compositionally biased region" description="Basic residues" evidence="1">
    <location>
        <begin position="87"/>
        <end position="100"/>
    </location>
</feature>
<feature type="compositionally biased region" description="Basic and acidic residues" evidence="1">
    <location>
        <begin position="1"/>
        <end position="17"/>
    </location>
</feature>